<name>A0A0G0GA21_9BACT</name>
<dbReference type="EMBL" id="LBSX01000022">
    <property type="protein sequence ID" value="KKQ26822.1"/>
    <property type="molecule type" value="Genomic_DNA"/>
</dbReference>
<organism evidence="1 2">
    <name type="scientific">Candidatus Magasanikbacteria bacterium GW2011_GWC2_37_14</name>
    <dbReference type="NCBI Taxonomy" id="1619046"/>
    <lineage>
        <taxon>Bacteria</taxon>
        <taxon>Candidatus Magasanikiibacteriota</taxon>
    </lineage>
</organism>
<accession>A0A0G0GA21</accession>
<dbReference type="AlphaFoldDB" id="A0A0G0GA21"/>
<reference evidence="1 2" key="1">
    <citation type="journal article" date="2015" name="Nature">
        <title>rRNA introns, odd ribosomes, and small enigmatic genomes across a large radiation of phyla.</title>
        <authorList>
            <person name="Brown C.T."/>
            <person name="Hug L.A."/>
            <person name="Thomas B.C."/>
            <person name="Sharon I."/>
            <person name="Castelle C.J."/>
            <person name="Singh A."/>
            <person name="Wilkins M.J."/>
            <person name="Williams K.H."/>
            <person name="Banfield J.F."/>
        </authorList>
    </citation>
    <scope>NUCLEOTIDE SEQUENCE [LARGE SCALE GENOMIC DNA]</scope>
</reference>
<dbReference type="Proteomes" id="UP000034849">
    <property type="component" value="Unassembled WGS sequence"/>
</dbReference>
<gene>
    <name evidence="1" type="ORF">US42_C0022G0005</name>
</gene>
<evidence type="ECO:0000313" key="2">
    <source>
        <dbReference type="Proteomes" id="UP000034849"/>
    </source>
</evidence>
<sequence length="137" mass="16260">MTIINWSKKIFWFIIEPFFPFGRNLVKKLGYNPYPPRQVFALGFLNKNNNQAELEKHLYSQNFIINKVAWVDEGEIMSLRLLDGFEHQYHLRLFKDGEIRGHYELTPEYSPLGHLHDKETTAKTEEFKKILGNFLIS</sequence>
<evidence type="ECO:0000313" key="1">
    <source>
        <dbReference type="EMBL" id="KKQ26822.1"/>
    </source>
</evidence>
<protein>
    <submittedName>
        <fullName evidence="1">Uncharacterized protein</fullName>
    </submittedName>
</protein>
<proteinExistence type="predicted"/>
<comment type="caution">
    <text evidence="1">The sequence shown here is derived from an EMBL/GenBank/DDBJ whole genome shotgun (WGS) entry which is preliminary data.</text>
</comment>